<feature type="transmembrane region" description="Helical" evidence="6">
    <location>
        <begin position="385"/>
        <end position="406"/>
    </location>
</feature>
<sequence length="500" mass="56522">MSFLKKLAGETALYGISSILGRVLNFLLVPLYVRTLPSEEYGEVTYFYAFAAFFNVLYTFGLETTYFRFANKDLKQEPRIFHQTFTSVAFIGLLFSVSLIWAAHPLAEWTDYSQAVSIIRWLAIIFLVDAIVAIPFARLRLQGKAKAFAAIRLINVAVNIGLNLFFLVLCPYVDENGGVLQPLVSLVYRPDYGVEYIFISNLIANLLYLPLLGRTLMQVRIHWNWQDIKPQLVYAYPLVIMMLAGVTNEMLSRIMLNHYLPEDFYDTLTRKQAVGVFGACYKLSVFMNLGIQAFRYAAEPFFFSRQQSADSKQEFGMIMDWFMVVGVLVFVGISLHLEWLGPLVLGKAEYLEGLNVVPVLLLASLFLGIYFNLSIWFKLSDKNQFGTAISLGGALLTVVLNAYLIPLKGFEGSAWVTLVVYVLMSLACYGFGQRYYPIPYNMLFLGLVLLLGVGIVLVFQQFAISNWFLRTAVNSLGILLFLLGVWILRKLKLGLRALSA</sequence>
<evidence type="ECO:0000256" key="6">
    <source>
        <dbReference type="SAM" id="Phobius"/>
    </source>
</evidence>
<dbReference type="PANTHER" id="PTHR30250">
    <property type="entry name" value="PST FAMILY PREDICTED COLANIC ACID TRANSPORTER"/>
    <property type="match status" value="1"/>
</dbReference>
<feature type="transmembrane region" description="Helical" evidence="6">
    <location>
        <begin position="12"/>
        <end position="33"/>
    </location>
</feature>
<dbReference type="Pfam" id="PF01943">
    <property type="entry name" value="Polysacc_synt"/>
    <property type="match status" value="1"/>
</dbReference>
<dbReference type="InterPro" id="IPR002797">
    <property type="entry name" value="Polysacc_synth"/>
</dbReference>
<feature type="transmembrane region" description="Helical" evidence="6">
    <location>
        <begin position="118"/>
        <end position="137"/>
    </location>
</feature>
<evidence type="ECO:0000256" key="1">
    <source>
        <dbReference type="ARBA" id="ARBA00004651"/>
    </source>
</evidence>
<comment type="subcellular location">
    <subcellularLocation>
        <location evidence="1">Cell membrane</location>
        <topology evidence="1">Multi-pass membrane protein</topology>
    </subcellularLocation>
</comment>
<feature type="transmembrane region" description="Helical" evidence="6">
    <location>
        <begin position="355"/>
        <end position="373"/>
    </location>
</feature>
<feature type="transmembrane region" description="Helical" evidence="6">
    <location>
        <begin position="45"/>
        <end position="67"/>
    </location>
</feature>
<keyword evidence="4 6" id="KW-1133">Transmembrane helix</keyword>
<feature type="transmembrane region" description="Helical" evidence="6">
    <location>
        <begin position="412"/>
        <end position="431"/>
    </location>
</feature>
<dbReference type="RefSeq" id="WP_320003209.1">
    <property type="nucleotide sequence ID" value="NZ_JAUHJS010000002.1"/>
</dbReference>
<name>A0ABT8F2K3_9BACT</name>
<feature type="transmembrane region" description="Helical" evidence="6">
    <location>
        <begin position="443"/>
        <end position="462"/>
    </location>
</feature>
<comment type="caution">
    <text evidence="7">The sequence shown here is derived from an EMBL/GenBank/DDBJ whole genome shotgun (WGS) entry which is preliminary data.</text>
</comment>
<dbReference type="InterPro" id="IPR050833">
    <property type="entry name" value="Poly_Biosynth_Transport"/>
</dbReference>
<evidence type="ECO:0000313" key="8">
    <source>
        <dbReference type="Proteomes" id="UP001168552"/>
    </source>
</evidence>
<feature type="transmembrane region" description="Helical" evidence="6">
    <location>
        <begin position="149"/>
        <end position="173"/>
    </location>
</feature>
<keyword evidence="3 6" id="KW-0812">Transmembrane</keyword>
<reference evidence="7" key="1">
    <citation type="submission" date="2023-06" db="EMBL/GenBank/DDBJ databases">
        <title>Cytophagales bacterium Strain LB-30, isolated from soil.</title>
        <authorList>
            <person name="Liu B."/>
        </authorList>
    </citation>
    <scope>NUCLEOTIDE SEQUENCE</scope>
    <source>
        <strain evidence="7">LB-30</strain>
    </source>
</reference>
<evidence type="ECO:0000313" key="7">
    <source>
        <dbReference type="EMBL" id="MDN4164682.1"/>
    </source>
</evidence>
<organism evidence="7 8">
    <name type="scientific">Shiella aurantiaca</name>
    <dbReference type="NCBI Taxonomy" id="3058365"/>
    <lineage>
        <taxon>Bacteria</taxon>
        <taxon>Pseudomonadati</taxon>
        <taxon>Bacteroidota</taxon>
        <taxon>Cytophagia</taxon>
        <taxon>Cytophagales</taxon>
        <taxon>Shiellaceae</taxon>
        <taxon>Shiella</taxon>
    </lineage>
</organism>
<feature type="transmembrane region" description="Helical" evidence="6">
    <location>
        <begin position="315"/>
        <end position="335"/>
    </location>
</feature>
<keyword evidence="2" id="KW-1003">Cell membrane</keyword>
<feature type="transmembrane region" description="Helical" evidence="6">
    <location>
        <begin position="233"/>
        <end position="254"/>
    </location>
</feature>
<dbReference type="PANTHER" id="PTHR30250:SF11">
    <property type="entry name" value="O-ANTIGEN TRANSPORTER-RELATED"/>
    <property type="match status" value="1"/>
</dbReference>
<accession>A0ABT8F2K3</accession>
<feature type="transmembrane region" description="Helical" evidence="6">
    <location>
        <begin position="88"/>
        <end position="106"/>
    </location>
</feature>
<proteinExistence type="predicted"/>
<evidence type="ECO:0000256" key="4">
    <source>
        <dbReference type="ARBA" id="ARBA00022989"/>
    </source>
</evidence>
<feature type="transmembrane region" description="Helical" evidence="6">
    <location>
        <begin position="193"/>
        <end position="212"/>
    </location>
</feature>
<keyword evidence="5 6" id="KW-0472">Membrane</keyword>
<protein>
    <submittedName>
        <fullName evidence="7">Oligosaccharide flippase family protein</fullName>
    </submittedName>
</protein>
<dbReference type="EMBL" id="JAUHJS010000002">
    <property type="protein sequence ID" value="MDN4164682.1"/>
    <property type="molecule type" value="Genomic_DNA"/>
</dbReference>
<dbReference type="Proteomes" id="UP001168552">
    <property type="component" value="Unassembled WGS sequence"/>
</dbReference>
<feature type="transmembrane region" description="Helical" evidence="6">
    <location>
        <begin position="468"/>
        <end position="488"/>
    </location>
</feature>
<evidence type="ECO:0000256" key="2">
    <source>
        <dbReference type="ARBA" id="ARBA00022475"/>
    </source>
</evidence>
<evidence type="ECO:0000256" key="3">
    <source>
        <dbReference type="ARBA" id="ARBA00022692"/>
    </source>
</evidence>
<gene>
    <name evidence="7" type="ORF">QWY31_04165</name>
</gene>
<evidence type="ECO:0000256" key="5">
    <source>
        <dbReference type="ARBA" id="ARBA00023136"/>
    </source>
</evidence>
<keyword evidence="8" id="KW-1185">Reference proteome</keyword>